<name>A0ABW8V5T3_9PROT</name>
<dbReference type="RefSeq" id="WP_407823982.1">
    <property type="nucleotide sequence ID" value="NZ_JBJLSN010000011.1"/>
</dbReference>
<proteinExistence type="predicted"/>
<keyword evidence="2" id="KW-1185">Reference proteome</keyword>
<dbReference type="Proteomes" id="UP001628281">
    <property type="component" value="Unassembled WGS sequence"/>
</dbReference>
<comment type="caution">
    <text evidence="1">The sequence shown here is derived from an EMBL/GenBank/DDBJ whole genome shotgun (WGS) entry which is preliminary data.</text>
</comment>
<evidence type="ECO:0000313" key="1">
    <source>
        <dbReference type="EMBL" id="MFL7901519.1"/>
    </source>
</evidence>
<gene>
    <name evidence="1" type="ORF">ACJ41P_10330</name>
</gene>
<reference evidence="1 2" key="1">
    <citation type="submission" date="2024-11" db="EMBL/GenBank/DDBJ databases">
        <title>Draft genome sequences of two bacteria associated to sugarcane roots in Colombia.</title>
        <authorList>
            <person name="Pardo-Diaz S."/>
            <person name="Masmela-Mendoza J."/>
            <person name="Delgadillo-Duran P."/>
            <person name="Bautista E.J."/>
            <person name="Rojas-Tapias D.F."/>
        </authorList>
    </citation>
    <scope>NUCLEOTIDE SEQUENCE [LARGE SCALE GENOMIC DNA]</scope>
    <source>
        <strain evidence="1 2">Ap18</strain>
    </source>
</reference>
<organism evidence="1 2">
    <name type="scientific">Azospirillum argentinense</name>
    <dbReference type="NCBI Taxonomy" id="2970906"/>
    <lineage>
        <taxon>Bacteria</taxon>
        <taxon>Pseudomonadati</taxon>
        <taxon>Pseudomonadota</taxon>
        <taxon>Alphaproteobacteria</taxon>
        <taxon>Rhodospirillales</taxon>
        <taxon>Azospirillaceae</taxon>
        <taxon>Azospirillum</taxon>
    </lineage>
</organism>
<accession>A0ABW8V5T3</accession>
<dbReference type="EMBL" id="JBJLSN010000011">
    <property type="protein sequence ID" value="MFL7901519.1"/>
    <property type="molecule type" value="Genomic_DNA"/>
</dbReference>
<evidence type="ECO:0000313" key="2">
    <source>
        <dbReference type="Proteomes" id="UP001628281"/>
    </source>
</evidence>
<sequence length="82" mass="8822">MKITIEATDRTTAYNGAPARVWRGNMEDGTEVAILVTLIGINSFFPHPDENVLTDVGADDLPPPSKSTIDAMFPEFADGEVA</sequence>
<protein>
    <submittedName>
        <fullName evidence="1">Uncharacterized protein</fullName>
    </submittedName>
</protein>